<dbReference type="GO" id="GO:0046872">
    <property type="term" value="F:metal ion binding"/>
    <property type="evidence" value="ECO:0007669"/>
    <property type="project" value="UniProtKB-KW"/>
</dbReference>
<dbReference type="PANTHER" id="PTHR12151:SF25">
    <property type="entry name" value="LINALOOL DEHYDRATASE_ISOMERASE DOMAIN-CONTAINING PROTEIN"/>
    <property type="match status" value="1"/>
</dbReference>
<keyword evidence="2 3" id="KW-0186">Copper</keyword>
<dbReference type="PROSITE" id="PS51352">
    <property type="entry name" value="THIOREDOXIN_2"/>
    <property type="match status" value="1"/>
</dbReference>
<evidence type="ECO:0000256" key="5">
    <source>
        <dbReference type="SAM" id="Phobius"/>
    </source>
</evidence>
<dbReference type="RefSeq" id="WP_174605683.1">
    <property type="nucleotide sequence ID" value="NZ_CP054490.1"/>
</dbReference>
<keyword evidence="3" id="KW-0479">Metal-binding</keyword>
<organism evidence="7 8">
    <name type="scientific">Candidatus Ruthia endofausta</name>
    <dbReference type="NCBI Taxonomy" id="2738852"/>
    <lineage>
        <taxon>Bacteria</taxon>
        <taxon>Pseudomonadati</taxon>
        <taxon>Pseudomonadota</taxon>
        <taxon>Gammaproteobacteria</taxon>
        <taxon>Candidatus Pseudothioglobaceae</taxon>
        <taxon>Candidatus Ruthturnera</taxon>
    </lineage>
</organism>
<feature type="binding site" evidence="3">
    <location>
        <position position="80"/>
    </location>
    <ligand>
        <name>Cu cation</name>
        <dbReference type="ChEBI" id="CHEBI:23378"/>
    </ligand>
</feature>
<feature type="disulfide bond" description="Redox-active" evidence="4">
    <location>
        <begin position="80"/>
        <end position="84"/>
    </location>
</feature>
<dbReference type="EMBL" id="CP054490">
    <property type="protein sequence ID" value="QKQ24245.1"/>
    <property type="molecule type" value="Genomic_DNA"/>
</dbReference>
<dbReference type="CDD" id="cd02968">
    <property type="entry name" value="SCO"/>
    <property type="match status" value="1"/>
</dbReference>
<keyword evidence="5" id="KW-0812">Transmembrane</keyword>
<dbReference type="InterPro" id="IPR003782">
    <property type="entry name" value="SCO1/SenC"/>
</dbReference>
<evidence type="ECO:0000313" key="8">
    <source>
        <dbReference type="Proteomes" id="UP000509429"/>
    </source>
</evidence>
<gene>
    <name evidence="7" type="ORF">HUE58_03670</name>
</gene>
<name>A0A6N0HPM5_9GAMM</name>
<evidence type="ECO:0000256" key="3">
    <source>
        <dbReference type="PIRSR" id="PIRSR603782-1"/>
    </source>
</evidence>
<protein>
    <submittedName>
        <fullName evidence="7">SCO family protein</fullName>
    </submittedName>
</protein>
<dbReference type="KEGG" id="reo:HUE58_03670"/>
<feature type="binding site" evidence="3">
    <location>
        <position position="189"/>
    </location>
    <ligand>
        <name>Cu cation</name>
        <dbReference type="ChEBI" id="CHEBI:23378"/>
    </ligand>
</feature>
<evidence type="ECO:0000313" key="7">
    <source>
        <dbReference type="EMBL" id="QKQ24245.1"/>
    </source>
</evidence>
<feature type="transmembrane region" description="Helical" evidence="5">
    <location>
        <begin position="6"/>
        <end position="23"/>
    </location>
</feature>
<evidence type="ECO:0000256" key="1">
    <source>
        <dbReference type="ARBA" id="ARBA00010996"/>
    </source>
</evidence>
<dbReference type="Pfam" id="PF02630">
    <property type="entry name" value="SCO1-SenC"/>
    <property type="match status" value="1"/>
</dbReference>
<keyword evidence="5" id="KW-1133">Transmembrane helix</keyword>
<comment type="similarity">
    <text evidence="1">Belongs to the SCO1/2 family.</text>
</comment>
<keyword evidence="4" id="KW-1015">Disulfide bond</keyword>
<evidence type="ECO:0000256" key="2">
    <source>
        <dbReference type="ARBA" id="ARBA00023008"/>
    </source>
</evidence>
<reference evidence="7 8" key="1">
    <citation type="submission" date="2020-05" db="EMBL/GenBank/DDBJ databases">
        <title>Horizontal transmission and recombination maintain forever young bacterial symbiont genomes.</title>
        <authorList>
            <person name="Russell S.L."/>
            <person name="Pepper-Tunick E."/>
            <person name="Svedberg J."/>
            <person name="Byrne A."/>
            <person name="Ruelas Castillo J."/>
            <person name="Vollmers C."/>
            <person name="Beinart R.A."/>
            <person name="Corbett-Detig R."/>
        </authorList>
    </citation>
    <scope>NUCLEOTIDE SEQUENCE [LARGE SCALE GENOMIC DNA]</scope>
    <source>
        <strain evidence="7">JDF_Ridge</strain>
    </source>
</reference>
<feature type="domain" description="Thioredoxin" evidence="6">
    <location>
        <begin position="42"/>
        <end position="224"/>
    </location>
</feature>
<evidence type="ECO:0000256" key="4">
    <source>
        <dbReference type="PIRSR" id="PIRSR603782-2"/>
    </source>
</evidence>
<dbReference type="InterPro" id="IPR036249">
    <property type="entry name" value="Thioredoxin-like_sf"/>
</dbReference>
<dbReference type="AlphaFoldDB" id="A0A6N0HPM5"/>
<dbReference type="InterPro" id="IPR013766">
    <property type="entry name" value="Thioredoxin_domain"/>
</dbReference>
<dbReference type="SUPFAM" id="SSF52833">
    <property type="entry name" value="Thioredoxin-like"/>
    <property type="match status" value="1"/>
</dbReference>
<evidence type="ECO:0000259" key="6">
    <source>
        <dbReference type="PROSITE" id="PS51352"/>
    </source>
</evidence>
<dbReference type="Gene3D" id="3.40.30.10">
    <property type="entry name" value="Glutaredoxin"/>
    <property type="match status" value="1"/>
</dbReference>
<feature type="binding site" evidence="3">
    <location>
        <position position="84"/>
    </location>
    <ligand>
        <name>Cu cation</name>
        <dbReference type="ChEBI" id="CHEBI:23378"/>
    </ligand>
</feature>
<proteinExistence type="inferred from homology"/>
<keyword evidence="5" id="KW-0472">Membrane</keyword>
<dbReference type="Proteomes" id="UP000509429">
    <property type="component" value="Chromosome"/>
</dbReference>
<keyword evidence="8" id="KW-1185">Reference proteome</keyword>
<sequence>MNNKLLSGIGVVALVIATFYFTSPNKNYKDLEKQLKVSYVLHNPDKKLPFFSLVDHNNNKFDNNNFKGKWTLLSFIYTHCPDVCPTGLMDMSILKSTLIKRGINIVPNLVAITFDPARDTPGVLKTYVTYFDKDFLGVSGDQVQINQLIKPFGAYYERVVYAKNGKPTVLKNDEPLPKGVLEFGYLINHTAWIYLLNPDGQIFAGFPAPHNPIKMADDIELLIKNY</sequence>
<accession>A0A6N0HPM5</accession>
<dbReference type="PANTHER" id="PTHR12151">
    <property type="entry name" value="ELECTRON TRANSPORT PROTIN SCO1/SENC FAMILY MEMBER"/>
    <property type="match status" value="1"/>
</dbReference>